<dbReference type="Proteomes" id="UP000813444">
    <property type="component" value="Unassembled WGS sequence"/>
</dbReference>
<keyword evidence="2" id="KW-0472">Membrane</keyword>
<keyword evidence="4" id="KW-1185">Reference proteome</keyword>
<feature type="compositionally biased region" description="Polar residues" evidence="1">
    <location>
        <begin position="40"/>
        <end position="50"/>
    </location>
</feature>
<evidence type="ECO:0000313" key="3">
    <source>
        <dbReference type="EMBL" id="KAH7318173.1"/>
    </source>
</evidence>
<evidence type="ECO:0000256" key="1">
    <source>
        <dbReference type="SAM" id="MobiDB-lite"/>
    </source>
</evidence>
<reference evidence="3" key="1">
    <citation type="journal article" date="2021" name="Nat. Commun.">
        <title>Genetic determinants of endophytism in the Arabidopsis root mycobiome.</title>
        <authorList>
            <person name="Mesny F."/>
            <person name="Miyauchi S."/>
            <person name="Thiergart T."/>
            <person name="Pickel B."/>
            <person name="Atanasova L."/>
            <person name="Karlsson M."/>
            <person name="Huettel B."/>
            <person name="Barry K.W."/>
            <person name="Haridas S."/>
            <person name="Chen C."/>
            <person name="Bauer D."/>
            <person name="Andreopoulos W."/>
            <person name="Pangilinan J."/>
            <person name="LaButti K."/>
            <person name="Riley R."/>
            <person name="Lipzen A."/>
            <person name="Clum A."/>
            <person name="Drula E."/>
            <person name="Henrissat B."/>
            <person name="Kohler A."/>
            <person name="Grigoriev I.V."/>
            <person name="Martin F.M."/>
            <person name="Hacquard S."/>
        </authorList>
    </citation>
    <scope>NUCLEOTIDE SEQUENCE</scope>
    <source>
        <strain evidence="3">MPI-CAGE-CH-0235</strain>
    </source>
</reference>
<feature type="region of interest" description="Disordered" evidence="1">
    <location>
        <begin position="28"/>
        <end position="53"/>
    </location>
</feature>
<keyword evidence="2" id="KW-0812">Transmembrane</keyword>
<gene>
    <name evidence="3" type="ORF">B0I35DRAFT_236611</name>
</gene>
<name>A0A8K0WQB0_9HYPO</name>
<protein>
    <submittedName>
        <fullName evidence="3">Uncharacterized protein</fullName>
    </submittedName>
</protein>
<organism evidence="3 4">
    <name type="scientific">Stachybotrys elegans</name>
    <dbReference type="NCBI Taxonomy" id="80388"/>
    <lineage>
        <taxon>Eukaryota</taxon>
        <taxon>Fungi</taxon>
        <taxon>Dikarya</taxon>
        <taxon>Ascomycota</taxon>
        <taxon>Pezizomycotina</taxon>
        <taxon>Sordariomycetes</taxon>
        <taxon>Hypocreomycetidae</taxon>
        <taxon>Hypocreales</taxon>
        <taxon>Stachybotryaceae</taxon>
        <taxon>Stachybotrys</taxon>
    </lineage>
</organism>
<keyword evidence="2" id="KW-1133">Transmembrane helix</keyword>
<comment type="caution">
    <text evidence="3">The sequence shown here is derived from an EMBL/GenBank/DDBJ whole genome shotgun (WGS) entry which is preliminary data.</text>
</comment>
<evidence type="ECO:0000313" key="4">
    <source>
        <dbReference type="Proteomes" id="UP000813444"/>
    </source>
</evidence>
<dbReference type="EMBL" id="JAGPNK010000007">
    <property type="protein sequence ID" value="KAH7318173.1"/>
    <property type="molecule type" value="Genomic_DNA"/>
</dbReference>
<proteinExistence type="predicted"/>
<sequence length="223" mass="24232">MSQARQSWLHGAKLAHPDSHHWAILDQEEPPSAGQGNRKWGSSTPASLPTSVKPRQAKPMRFLLLTAFSGLFLASYYPASPFIHLLGYQYSWCVSNVSTVLLPGRPSKSVADSNLHQSAPAYPQCSVHPPYHLPRIISIDRFSSLPPAVLPLGPADWMLRASWHPVALTNRTGDHRTAATTTATATTTTTTTTKTATIPPIMTIATPDLNLPVHPAQQPTSHL</sequence>
<evidence type="ECO:0000256" key="2">
    <source>
        <dbReference type="SAM" id="Phobius"/>
    </source>
</evidence>
<accession>A0A8K0WQB0</accession>
<dbReference type="AlphaFoldDB" id="A0A8K0WQB0"/>
<feature type="transmembrane region" description="Helical" evidence="2">
    <location>
        <begin position="62"/>
        <end position="79"/>
    </location>
</feature>